<evidence type="ECO:0000256" key="1">
    <source>
        <dbReference type="SAM" id="Coils"/>
    </source>
</evidence>
<keyword evidence="1" id="KW-0175">Coiled coil</keyword>
<dbReference type="EMBL" id="QRJE01000032">
    <property type="protein sequence ID" value="RHH07927.1"/>
    <property type="molecule type" value="Genomic_DNA"/>
</dbReference>
<comment type="caution">
    <text evidence="2">The sequence shown here is derived from an EMBL/GenBank/DDBJ whole genome shotgun (WGS) entry which is preliminary data.</text>
</comment>
<evidence type="ECO:0000313" key="2">
    <source>
        <dbReference type="EMBL" id="RHH07927.1"/>
    </source>
</evidence>
<feature type="coiled-coil region" evidence="1">
    <location>
        <begin position="111"/>
        <end position="145"/>
    </location>
</feature>
<gene>
    <name evidence="2" type="ORF">DW228_18515</name>
</gene>
<name>A0A396BUL6_BACFG</name>
<sequence length="196" mass="22083">MNKAKVGKIVKFRDAEGRLNGGLIKDLVRENNVEYAIVNTLESEEVKVKKSDLILVNRQQRGRVSARFLGDLRDEIERENFNAPLVIEEDMTSSVENERCKGTKGSQQKIIKKLELKLAAREQAIKDYKVTVERLQTENERLRGVTADSQPLLNQENLILTIKGLNNALLAASINKEGDMVLELTTVINKLNGIEI</sequence>
<dbReference type="RefSeq" id="WP_122330611.1">
    <property type="nucleotide sequence ID" value="NZ_JAQDYY010000019.1"/>
</dbReference>
<accession>A0A396BUL6</accession>
<protein>
    <submittedName>
        <fullName evidence="2">Uncharacterized protein</fullName>
    </submittedName>
</protein>
<proteinExistence type="predicted"/>
<reference evidence="2 3" key="1">
    <citation type="submission" date="2018-08" db="EMBL/GenBank/DDBJ databases">
        <title>A genome reference for cultivated species of the human gut microbiota.</title>
        <authorList>
            <person name="Zou Y."/>
            <person name="Xue W."/>
            <person name="Luo G."/>
        </authorList>
    </citation>
    <scope>NUCLEOTIDE SEQUENCE [LARGE SCALE GENOMIC DNA]</scope>
    <source>
        <strain evidence="2 3">AM18-6</strain>
    </source>
</reference>
<dbReference type="AlphaFoldDB" id="A0A396BUL6"/>
<organism evidence="2 3">
    <name type="scientific">Bacteroides fragilis</name>
    <dbReference type="NCBI Taxonomy" id="817"/>
    <lineage>
        <taxon>Bacteria</taxon>
        <taxon>Pseudomonadati</taxon>
        <taxon>Bacteroidota</taxon>
        <taxon>Bacteroidia</taxon>
        <taxon>Bacteroidales</taxon>
        <taxon>Bacteroidaceae</taxon>
        <taxon>Bacteroides</taxon>
    </lineage>
</organism>
<evidence type="ECO:0000313" key="3">
    <source>
        <dbReference type="Proteomes" id="UP000266644"/>
    </source>
</evidence>
<dbReference type="Proteomes" id="UP000266644">
    <property type="component" value="Unassembled WGS sequence"/>
</dbReference>